<reference evidence="4 6" key="3">
    <citation type="submission" date="2019-03" db="EMBL/GenBank/DDBJ databases">
        <authorList>
            <consortium name="Pathogen Informatics"/>
        </authorList>
    </citation>
    <scope>NUCLEOTIDE SEQUENCE [LARGE SCALE GENOMIC DNA]</scope>
    <source>
        <strain evidence="4 6">NCTC12282</strain>
    </source>
</reference>
<name>A0A2C6CY70_9GAMM</name>
<dbReference type="InterPro" id="IPR050325">
    <property type="entry name" value="Prot/Nucl_acid_deglycase"/>
</dbReference>
<dbReference type="CDD" id="cd03135">
    <property type="entry name" value="GATase1_DJ-1"/>
    <property type="match status" value="1"/>
</dbReference>
<dbReference type="Gene3D" id="3.40.50.880">
    <property type="match status" value="1"/>
</dbReference>
<dbReference type="STRING" id="1111728.GCA_000427805_02272"/>
<organism evidence="3 5">
    <name type="scientific">Budvicia aquatica</name>
    <dbReference type="NCBI Taxonomy" id="82979"/>
    <lineage>
        <taxon>Bacteria</taxon>
        <taxon>Pseudomonadati</taxon>
        <taxon>Pseudomonadota</taxon>
        <taxon>Gammaproteobacteria</taxon>
        <taxon>Enterobacterales</taxon>
        <taxon>Budviciaceae</taxon>
        <taxon>Budvicia</taxon>
    </lineage>
</organism>
<keyword evidence="5" id="KW-1185">Reference proteome</keyword>
<dbReference type="AlphaFoldDB" id="A0A2C6CY70"/>
<protein>
    <submittedName>
        <fullName evidence="4">Chaperone protein YajL</fullName>
    </submittedName>
    <submittedName>
        <fullName evidence="3">Protein deglycase YajL</fullName>
    </submittedName>
</protein>
<dbReference type="Pfam" id="PF01965">
    <property type="entry name" value="DJ-1_PfpI"/>
    <property type="match status" value="1"/>
</dbReference>
<dbReference type="NCBIfam" id="TIGR01383">
    <property type="entry name" value="not_thiJ"/>
    <property type="match status" value="1"/>
</dbReference>
<sequence length="195" mass="21068">MTPRALVCLAHGSEETEAVTTIDLLVRAGIQVTTASVEGDGCLQIVCSRGVKLLADYPLVDVADEHFDAVILPGGVKGAECFRDSPLLVERIRQTHLSGNIVAAICASPALVLEHHKLFPLGNMSVNPDFKHLIPENKWVDRRVTYDERVNLVTSQGLGTSIDFALKLIELLVSREKAAEVAGPLMVAPGIYAYI</sequence>
<dbReference type="OrthoDB" id="9803764at2"/>
<gene>
    <name evidence="4" type="primary">yajL_2</name>
    <name evidence="3" type="ORF">CRN84_20975</name>
    <name evidence="4" type="ORF">NCTC12282_05745</name>
</gene>
<dbReference type="Proteomes" id="UP000373449">
    <property type="component" value="Unassembled WGS sequence"/>
</dbReference>
<dbReference type="EMBL" id="PDDX01000001">
    <property type="protein sequence ID" value="PHI31629.1"/>
    <property type="molecule type" value="Genomic_DNA"/>
</dbReference>
<evidence type="ECO:0000256" key="1">
    <source>
        <dbReference type="ARBA" id="ARBA00022737"/>
    </source>
</evidence>
<reference evidence="3" key="1">
    <citation type="submission" date="2017-09" db="EMBL/GenBank/DDBJ databases">
        <title>FDA dAtabase for Regulatory Grade micrObial Sequences (FDA-ARGOS): Supporting development and validation of Infectious Disease Dx tests.</title>
        <authorList>
            <person name="Minogue T."/>
            <person name="Wolcott M."/>
            <person name="Wasieloski L."/>
            <person name="Aguilar W."/>
            <person name="Moore D."/>
            <person name="Tallon L.J."/>
            <person name="Sadzewicz L."/>
            <person name="Ott S."/>
            <person name="Zhao X."/>
            <person name="Nagaraj S."/>
            <person name="Vavikolanu K."/>
            <person name="Aluvathingal J."/>
            <person name="Nadendla S."/>
            <person name="Sichtig H."/>
        </authorList>
    </citation>
    <scope>NUCLEOTIDE SEQUENCE</scope>
    <source>
        <strain evidence="3">FDAARGOS_387</strain>
    </source>
</reference>
<dbReference type="SUPFAM" id="SSF52317">
    <property type="entry name" value="Class I glutamine amidotransferase-like"/>
    <property type="match status" value="1"/>
</dbReference>
<feature type="domain" description="DJ-1/PfpI" evidence="2">
    <location>
        <begin position="4"/>
        <end position="170"/>
    </location>
</feature>
<dbReference type="EMBL" id="CAADJA010000002">
    <property type="protein sequence ID" value="VFS52262.1"/>
    <property type="molecule type" value="Genomic_DNA"/>
</dbReference>
<dbReference type="Proteomes" id="UP000224974">
    <property type="component" value="Unassembled WGS sequence"/>
</dbReference>
<evidence type="ECO:0000313" key="3">
    <source>
        <dbReference type="EMBL" id="PHI31629.1"/>
    </source>
</evidence>
<dbReference type="PANTHER" id="PTHR48094">
    <property type="entry name" value="PROTEIN/NUCLEIC ACID DEGLYCASE DJ-1-RELATED"/>
    <property type="match status" value="1"/>
</dbReference>
<accession>A0A2C6CY70</accession>
<evidence type="ECO:0000313" key="6">
    <source>
        <dbReference type="Proteomes" id="UP000373449"/>
    </source>
</evidence>
<dbReference type="InterPro" id="IPR029062">
    <property type="entry name" value="Class_I_gatase-like"/>
</dbReference>
<dbReference type="NCBIfam" id="NF008605">
    <property type="entry name" value="PRK11574.1"/>
    <property type="match status" value="1"/>
</dbReference>
<dbReference type="PANTHER" id="PTHR48094:SF23">
    <property type="entry name" value="PROTEIN_NUCLEIC ACID DEGLYCASE 3"/>
    <property type="match status" value="1"/>
</dbReference>
<evidence type="ECO:0000313" key="5">
    <source>
        <dbReference type="Proteomes" id="UP000224974"/>
    </source>
</evidence>
<dbReference type="FunFam" id="3.40.50.880:FF:000015">
    <property type="entry name" value="Protein DJ-1 homolog C"/>
    <property type="match status" value="1"/>
</dbReference>
<dbReference type="InterPro" id="IPR002818">
    <property type="entry name" value="DJ-1/PfpI"/>
</dbReference>
<dbReference type="RefSeq" id="WP_029094984.1">
    <property type="nucleotide sequence ID" value="NZ_BRLG01000005.1"/>
</dbReference>
<dbReference type="GO" id="GO:0005737">
    <property type="term" value="C:cytoplasm"/>
    <property type="evidence" value="ECO:0007669"/>
    <property type="project" value="TreeGrafter"/>
</dbReference>
<evidence type="ECO:0000313" key="4">
    <source>
        <dbReference type="EMBL" id="VFS52262.1"/>
    </source>
</evidence>
<dbReference type="InterPro" id="IPR006287">
    <property type="entry name" value="DJ-1"/>
</dbReference>
<keyword evidence="1" id="KW-0677">Repeat</keyword>
<evidence type="ECO:0000259" key="2">
    <source>
        <dbReference type="Pfam" id="PF01965"/>
    </source>
</evidence>
<proteinExistence type="predicted"/>
<reference evidence="5" key="2">
    <citation type="submission" date="2017-09" db="EMBL/GenBank/DDBJ databases">
        <title>FDA dAtabase for Regulatory Grade micrObial Sequences (FDA-ARGOS): Supporting development and validation of Infectious Disease Dx tests.</title>
        <authorList>
            <person name="Minogue T."/>
            <person name="Wolcott M."/>
            <person name="Wasieloski L."/>
            <person name="Aguilar W."/>
            <person name="Moore D."/>
            <person name="Tallon L."/>
            <person name="Sadzewicz L."/>
            <person name="Ott S."/>
            <person name="Zhao X."/>
            <person name="Nagaraj S."/>
            <person name="Vavikolanu K."/>
            <person name="Aluvathingal J."/>
            <person name="Nadendla S."/>
            <person name="Sichtig H."/>
        </authorList>
    </citation>
    <scope>NUCLEOTIDE SEQUENCE [LARGE SCALE GENOMIC DNA]</scope>
    <source>
        <strain evidence="5">FDAARGOS_387</strain>
    </source>
</reference>